<gene>
    <name evidence="3" type="ORF">JF886_08920</name>
</gene>
<dbReference type="InterPro" id="IPR001173">
    <property type="entry name" value="Glyco_trans_2-like"/>
</dbReference>
<evidence type="ECO:0000256" key="1">
    <source>
        <dbReference type="SAM" id="Phobius"/>
    </source>
</evidence>
<comment type="caution">
    <text evidence="3">The sequence shown here is derived from an EMBL/GenBank/DDBJ whole genome shotgun (WGS) entry which is preliminary data.</text>
</comment>
<dbReference type="Gene3D" id="3.90.550.10">
    <property type="entry name" value="Spore Coat Polysaccharide Biosynthesis Protein SpsA, Chain A"/>
    <property type="match status" value="1"/>
</dbReference>
<dbReference type="RefSeq" id="WP_337311633.1">
    <property type="nucleotide sequence ID" value="NZ_JAEKNS010000094.1"/>
</dbReference>
<dbReference type="AlphaFoldDB" id="A0A934N5J9"/>
<feature type="domain" description="Glycosyltransferase 2-like" evidence="2">
    <location>
        <begin position="214"/>
        <end position="438"/>
    </location>
</feature>
<proteinExistence type="predicted"/>
<keyword evidence="1" id="KW-0812">Transmembrane</keyword>
<protein>
    <submittedName>
        <fullName evidence="3">Glycosyltransferase family 2 protein</fullName>
    </submittedName>
</protein>
<dbReference type="PANTHER" id="PTHR36851:SF1">
    <property type="entry name" value="GLYCO_TRANS_2-LIKE DOMAIN-CONTAINING PROTEIN"/>
    <property type="match status" value="1"/>
</dbReference>
<keyword evidence="1" id="KW-0472">Membrane</keyword>
<evidence type="ECO:0000313" key="4">
    <source>
        <dbReference type="Proteomes" id="UP000606991"/>
    </source>
</evidence>
<dbReference type="Proteomes" id="UP000606991">
    <property type="component" value="Unassembled WGS sequence"/>
</dbReference>
<feature type="transmembrane region" description="Helical" evidence="1">
    <location>
        <begin position="470"/>
        <end position="488"/>
    </location>
</feature>
<organism evidence="3 4">
    <name type="scientific">Candidatus Aeolococcus gillhamiae</name>
    <dbReference type="NCBI Taxonomy" id="3127015"/>
    <lineage>
        <taxon>Bacteria</taxon>
        <taxon>Bacillati</taxon>
        <taxon>Candidatus Dormiibacterota</taxon>
        <taxon>Candidatus Dormibacteria</taxon>
        <taxon>Candidatus Aeolococcales</taxon>
        <taxon>Candidatus Aeolococcaceae</taxon>
        <taxon>Candidatus Aeolococcus</taxon>
    </lineage>
</organism>
<feature type="transmembrane region" description="Helical" evidence="1">
    <location>
        <begin position="21"/>
        <end position="43"/>
    </location>
</feature>
<feature type="transmembrane region" description="Helical" evidence="1">
    <location>
        <begin position="427"/>
        <end position="449"/>
    </location>
</feature>
<name>A0A934N5J9_9BACT</name>
<feature type="transmembrane region" description="Helical" evidence="1">
    <location>
        <begin position="391"/>
        <end position="415"/>
    </location>
</feature>
<dbReference type="SUPFAM" id="SSF53448">
    <property type="entry name" value="Nucleotide-diphospho-sugar transferases"/>
    <property type="match status" value="1"/>
</dbReference>
<dbReference type="PANTHER" id="PTHR36851">
    <property type="entry name" value="UNNAMED PRODUCT"/>
    <property type="match status" value="1"/>
</dbReference>
<keyword evidence="1" id="KW-1133">Transmembrane helix</keyword>
<reference evidence="3 4" key="1">
    <citation type="submission" date="2020-10" db="EMBL/GenBank/DDBJ databases">
        <title>Ca. Dormibacterota MAGs.</title>
        <authorList>
            <person name="Montgomery K."/>
        </authorList>
    </citation>
    <scope>NUCLEOTIDE SEQUENCE [LARGE SCALE GENOMIC DNA]</scope>
    <source>
        <strain evidence="3">SC8812_S17_18</strain>
    </source>
</reference>
<dbReference type="InterPro" id="IPR029044">
    <property type="entry name" value="Nucleotide-diphossugar_trans"/>
</dbReference>
<accession>A0A934N5J9</accession>
<evidence type="ECO:0000259" key="2">
    <source>
        <dbReference type="Pfam" id="PF13632"/>
    </source>
</evidence>
<dbReference type="EMBL" id="JAEKNS010000094">
    <property type="protein sequence ID" value="MBJ7594963.1"/>
    <property type="molecule type" value="Genomic_DNA"/>
</dbReference>
<evidence type="ECO:0000313" key="3">
    <source>
        <dbReference type="EMBL" id="MBJ7594963.1"/>
    </source>
</evidence>
<dbReference type="Pfam" id="PF13632">
    <property type="entry name" value="Glyco_trans_2_3"/>
    <property type="match status" value="1"/>
</dbReference>
<sequence>MIARTAAQRLSPHARQRLLEIVPGALTWTVLLLPVVVAFAIRLNDPTKLWILGLGAVMLDVYWFGRTALTVRAVSRSLRVVQRTEEIDWWARCQALSAAPGRPRPDQVVQCALIPTYTERYEVLRATVAALVDQNFPDQQRVCAIITRVSDNGGWENVDRLRDEFGHRFRAFIHIKDPLLPGIVVGKSAAMAYGGPVLKEACDEMGLDPAHTVVTDLDSDYRLHPQYFAYITHEFCTTEDPLTSIWQPIPVFLNNLWRVPAAVRVMATAATQWQMFLHQNPHRLVMFSSYTTSLKLLDDVGYWDSDVIPEDSRFFWKSFFRFGERLHVRPAFIRVFGDAPRARSYASTHASQYNQIKRWAWGASDVPYVTLRMLEHSEIPFRLRLRRYMNLVFNHLTWTTLPMLLFFGGALPALIDLDYSLTTEAFWIGWLTAAILTFTLLNTLVLIRVDATMCPKPSDWPWWRRRYAELQLFLYPVVGLALSVIPALEAQTRLMFGAYLEYTVTEKE</sequence>
<feature type="transmembrane region" description="Helical" evidence="1">
    <location>
        <begin position="49"/>
        <end position="69"/>
    </location>
</feature>